<evidence type="ECO:0000313" key="1">
    <source>
        <dbReference type="EMBL" id="TGY77463.1"/>
    </source>
</evidence>
<sequence>MPKLLSYIDLQNSALPKNTSRATLDKISQFTNSLRDYCQGEDVDMRLAQTTPFVIGYGTALTDGTVRNYSPTVANECVERLRSTLRRAMRMRLIPNYDPIPEALIRLREEVWHLDMKAETPIPIELNTQEETCELARRLTWLFANRGITRQPDDPAAQRRLRESITEARAALIVLFGLFFYGLDVESIIRLKTSEPSEIFVPKYGRSLPVPAVALSLARMHNEGKICTVGNYLFSVVSDTDTDEQIAAKAQRITARARKWLLREGFGLGNHSTLLGEWLTVAAATGAPTDDMESALTHAAEDRLTQLPTETLLRLNNPDKSISGFLEQNWYVLCSYSTTFRGDRLRRHIAASGIFGTETDAMRRLYDPTDLDDDRRHESSAVSRFIFFRGNPMEAMLVDSLRRDASVLRVSRTRRFAIVPQHELELFQVALRDFRDDVDLVDREEWILAHRKEFAKSQKVIIHTGPFKGREATIVDIKTKPGKASGSTATTEPVYLLSFAHTTFTIVATATALALDAAPTPPSPQRIIFTRRNKRIKRN</sequence>
<dbReference type="EMBL" id="SRYB01000024">
    <property type="protein sequence ID" value="TGY77463.1"/>
    <property type="molecule type" value="Genomic_DNA"/>
</dbReference>
<comment type="caution">
    <text evidence="1">The sequence shown here is derived from an EMBL/GenBank/DDBJ whole genome shotgun (WGS) entry which is preliminary data.</text>
</comment>
<reference evidence="1" key="1">
    <citation type="submission" date="2019-04" db="EMBL/GenBank/DDBJ databases">
        <title>Microbes associate with the intestines of laboratory mice.</title>
        <authorList>
            <person name="Navarre W."/>
            <person name="Wong E."/>
            <person name="Huang K."/>
            <person name="Tropini C."/>
            <person name="Ng K."/>
            <person name="Yu B."/>
        </authorList>
    </citation>
    <scope>NUCLEOTIDE SEQUENCE</scope>
    <source>
        <strain evidence="1">NM04_E33</strain>
    </source>
</reference>
<protein>
    <submittedName>
        <fullName evidence="1">Mitochondrial 54S ribosomal protein L40</fullName>
    </submittedName>
</protein>
<evidence type="ECO:0000313" key="2">
    <source>
        <dbReference type="Proteomes" id="UP000306319"/>
    </source>
</evidence>
<name>A0AC61RD51_9BACT</name>
<dbReference type="Proteomes" id="UP000306319">
    <property type="component" value="Unassembled WGS sequence"/>
</dbReference>
<proteinExistence type="predicted"/>
<keyword evidence="2" id="KW-1185">Reference proteome</keyword>
<keyword evidence="1" id="KW-0689">Ribosomal protein</keyword>
<keyword evidence="1" id="KW-0687">Ribonucleoprotein</keyword>
<accession>A0AC61RD51</accession>
<gene>
    <name evidence="1" type="ORF">E5331_14240</name>
</gene>
<organism evidence="1 2">
    <name type="scientific">Lepagella muris</name>
    <dbReference type="NCBI Taxonomy" id="3032870"/>
    <lineage>
        <taxon>Bacteria</taxon>
        <taxon>Pseudomonadati</taxon>
        <taxon>Bacteroidota</taxon>
        <taxon>Bacteroidia</taxon>
        <taxon>Bacteroidales</taxon>
        <taxon>Muribaculaceae</taxon>
        <taxon>Lepagella</taxon>
    </lineage>
</organism>